<dbReference type="InterPro" id="IPR011006">
    <property type="entry name" value="CheY-like_superfamily"/>
</dbReference>
<dbReference type="SUPFAM" id="SSF52172">
    <property type="entry name" value="CheY-like"/>
    <property type="match status" value="1"/>
</dbReference>
<evidence type="ECO:0000259" key="2">
    <source>
        <dbReference type="PROSITE" id="PS50110"/>
    </source>
</evidence>
<dbReference type="PROSITE" id="PS50110">
    <property type="entry name" value="RESPONSE_REGULATORY"/>
    <property type="match status" value="1"/>
</dbReference>
<dbReference type="Pfam" id="PF00072">
    <property type="entry name" value="Response_reg"/>
    <property type="match status" value="1"/>
</dbReference>
<dbReference type="OrthoDB" id="1121174at2"/>
<keyword evidence="4" id="KW-1185">Reference proteome</keyword>
<dbReference type="SMART" id="SM00448">
    <property type="entry name" value="REC"/>
    <property type="match status" value="1"/>
</dbReference>
<sequence length="132" mass="15178">MTTLIVLDDDSIFHQIIDYAHANTDSYSQIQHYYKAEQLLDYLRQHKDESDKLPDVIFVDINLPIVDGWSFLSEYDTLAGSLSKKITIYVVTTSVRKEDRTQAGAYSFVEEYLIKPVTIDKLKAIAQKAKEN</sequence>
<dbReference type="PANTHER" id="PTHR44520">
    <property type="entry name" value="RESPONSE REGULATOR RCP1-RELATED"/>
    <property type="match status" value="1"/>
</dbReference>
<organism evidence="3 4">
    <name type="scientific">Mucilaginibacter corticis</name>
    <dbReference type="NCBI Taxonomy" id="2597670"/>
    <lineage>
        <taxon>Bacteria</taxon>
        <taxon>Pseudomonadati</taxon>
        <taxon>Bacteroidota</taxon>
        <taxon>Sphingobacteriia</taxon>
        <taxon>Sphingobacteriales</taxon>
        <taxon>Sphingobacteriaceae</taxon>
        <taxon>Mucilaginibacter</taxon>
    </lineage>
</organism>
<dbReference type="GO" id="GO:0000160">
    <property type="term" value="P:phosphorelay signal transduction system"/>
    <property type="evidence" value="ECO:0007669"/>
    <property type="project" value="InterPro"/>
</dbReference>
<reference evidence="3 4" key="1">
    <citation type="submission" date="2019-07" db="EMBL/GenBank/DDBJ databases">
        <authorList>
            <person name="Huq M.A."/>
        </authorList>
    </citation>
    <scope>NUCLEOTIDE SEQUENCE [LARGE SCALE GENOMIC DNA]</scope>
    <source>
        <strain evidence="3 4">MAH-19</strain>
    </source>
</reference>
<evidence type="ECO:0000313" key="3">
    <source>
        <dbReference type="EMBL" id="TSJ43993.1"/>
    </source>
</evidence>
<dbReference type="EMBL" id="VLPK01000001">
    <property type="protein sequence ID" value="TSJ43993.1"/>
    <property type="molecule type" value="Genomic_DNA"/>
</dbReference>
<dbReference type="Proteomes" id="UP000318733">
    <property type="component" value="Unassembled WGS sequence"/>
</dbReference>
<comment type="caution">
    <text evidence="3">The sequence shown here is derived from an EMBL/GenBank/DDBJ whole genome shotgun (WGS) entry which is preliminary data.</text>
</comment>
<dbReference type="RefSeq" id="WP_144247556.1">
    <property type="nucleotide sequence ID" value="NZ_VLPK01000001.1"/>
</dbReference>
<dbReference type="InterPro" id="IPR001789">
    <property type="entry name" value="Sig_transdc_resp-reg_receiver"/>
</dbReference>
<keyword evidence="1" id="KW-0597">Phosphoprotein</keyword>
<accession>A0A556MVU3</accession>
<dbReference type="Gene3D" id="3.40.50.2300">
    <property type="match status" value="1"/>
</dbReference>
<dbReference type="AlphaFoldDB" id="A0A556MVU3"/>
<feature type="domain" description="Response regulatory" evidence="2">
    <location>
        <begin position="2"/>
        <end position="130"/>
    </location>
</feature>
<dbReference type="InterPro" id="IPR052893">
    <property type="entry name" value="TCS_response_regulator"/>
</dbReference>
<protein>
    <submittedName>
        <fullName evidence="3">Response regulator</fullName>
    </submittedName>
</protein>
<evidence type="ECO:0000256" key="1">
    <source>
        <dbReference type="PROSITE-ProRule" id="PRU00169"/>
    </source>
</evidence>
<feature type="modified residue" description="4-aspartylphosphate" evidence="1">
    <location>
        <position position="60"/>
    </location>
</feature>
<name>A0A556MVU3_9SPHI</name>
<evidence type="ECO:0000313" key="4">
    <source>
        <dbReference type="Proteomes" id="UP000318733"/>
    </source>
</evidence>
<gene>
    <name evidence="3" type="ORF">FO440_07395</name>
</gene>
<dbReference type="PANTHER" id="PTHR44520:SF2">
    <property type="entry name" value="RESPONSE REGULATOR RCP1"/>
    <property type="match status" value="1"/>
</dbReference>
<proteinExistence type="predicted"/>